<dbReference type="GO" id="GO:0008199">
    <property type="term" value="F:ferric iron binding"/>
    <property type="evidence" value="ECO:0007669"/>
    <property type="project" value="InterPro"/>
</dbReference>
<reference evidence="8" key="1">
    <citation type="submission" date="2017-09" db="EMBL/GenBank/DDBJ databases">
        <title>Complete Genome Sequence of ansamitocin-producing Bacterium Actinosynnema pretiosum X47.</title>
        <authorList>
            <person name="Cao G."/>
            <person name="Zong G."/>
            <person name="Zhong C."/>
            <person name="Fu J."/>
        </authorList>
    </citation>
    <scope>NUCLEOTIDE SEQUENCE [LARGE SCALE GENOMIC DNA]</scope>
    <source>
        <strain evidence="8">X47</strain>
    </source>
</reference>
<feature type="binding site" evidence="5">
    <location>
        <position position="60"/>
    </location>
    <ligand>
        <name>Fe cation</name>
        <dbReference type="ChEBI" id="CHEBI:24875"/>
        <label>1</label>
    </ligand>
</feature>
<protein>
    <recommendedName>
        <fullName evidence="6">Ferritin</fullName>
    </recommendedName>
</protein>
<dbReference type="InterPro" id="IPR009040">
    <property type="entry name" value="Ferritin-like_diiron"/>
</dbReference>
<dbReference type="AlphaFoldDB" id="A0A290YYX6"/>
<organism evidence="8 9">
    <name type="scientific">Actinosynnema pretiosum</name>
    <dbReference type="NCBI Taxonomy" id="42197"/>
    <lineage>
        <taxon>Bacteria</taxon>
        <taxon>Bacillati</taxon>
        <taxon>Actinomycetota</taxon>
        <taxon>Actinomycetes</taxon>
        <taxon>Pseudonocardiales</taxon>
        <taxon>Pseudonocardiaceae</taxon>
        <taxon>Actinosynnema</taxon>
    </lineage>
</organism>
<dbReference type="PROSITE" id="PS50905">
    <property type="entry name" value="FERRITIN_LIKE"/>
    <property type="match status" value="1"/>
</dbReference>
<gene>
    <name evidence="8" type="ORF">CNX65_00415</name>
</gene>
<keyword evidence="3" id="KW-0560">Oxidoreductase</keyword>
<dbReference type="CDD" id="cd01055">
    <property type="entry name" value="Nonheme_Ferritin"/>
    <property type="match status" value="1"/>
</dbReference>
<feature type="binding site" evidence="5">
    <location>
        <position position="137"/>
    </location>
    <ligand>
        <name>Fe cation</name>
        <dbReference type="ChEBI" id="CHEBI:24875"/>
        <label>1</label>
    </ligand>
</feature>
<dbReference type="Pfam" id="PF00210">
    <property type="entry name" value="Ferritin"/>
    <property type="match status" value="1"/>
</dbReference>
<dbReference type="RefSeq" id="WP_096490987.1">
    <property type="nucleotide sequence ID" value="NZ_CP023445.1"/>
</dbReference>
<evidence type="ECO:0000256" key="4">
    <source>
        <dbReference type="ARBA" id="ARBA00023004"/>
    </source>
</evidence>
<evidence type="ECO:0000256" key="3">
    <source>
        <dbReference type="ARBA" id="ARBA00023002"/>
    </source>
</evidence>
<dbReference type="InterPro" id="IPR001519">
    <property type="entry name" value="Ferritin"/>
</dbReference>
<evidence type="ECO:0000313" key="8">
    <source>
        <dbReference type="EMBL" id="ATE51939.1"/>
    </source>
</evidence>
<dbReference type="InterPro" id="IPR009078">
    <property type="entry name" value="Ferritin-like_SF"/>
</dbReference>
<dbReference type="PANTHER" id="PTHR11431:SF127">
    <property type="entry name" value="BACTERIAL NON-HEME FERRITIN"/>
    <property type="match status" value="1"/>
</dbReference>
<keyword evidence="1 6" id="KW-0409">Iron storage</keyword>
<feature type="binding site" evidence="5">
    <location>
        <position position="104"/>
    </location>
    <ligand>
        <name>Fe cation</name>
        <dbReference type="ChEBI" id="CHEBI:24875"/>
        <label>1</label>
    </ligand>
</feature>
<dbReference type="GO" id="GO:0006826">
    <property type="term" value="P:iron ion transport"/>
    <property type="evidence" value="ECO:0007669"/>
    <property type="project" value="InterPro"/>
</dbReference>
<sequence>MALNLKKLPTETSSKFRALLQEQIGNEFTASQQYTAIAVWYDSRDLPRLAAHFYAQALEERNHAMMLVKYLLDTDVPVTVPGVGEVRNDFGSAREPVELALAQEKTVTEQIVALAKAARDEGDYLGEQFLQWFLKEQVEEVSSMSTLLTVVDRADGNLFHVENFVARELSGAEGGDPTAPAAAGGAL</sequence>
<feature type="binding site" evidence="5">
    <location>
        <position position="63"/>
    </location>
    <ligand>
        <name>Fe cation</name>
        <dbReference type="ChEBI" id="CHEBI:24875"/>
        <label>1</label>
    </ligand>
</feature>
<dbReference type="InterPro" id="IPR012347">
    <property type="entry name" value="Ferritin-like"/>
</dbReference>
<dbReference type="GO" id="GO:0004322">
    <property type="term" value="F:ferroxidase activity"/>
    <property type="evidence" value="ECO:0007669"/>
    <property type="project" value="TreeGrafter"/>
</dbReference>
<dbReference type="InterPro" id="IPR041719">
    <property type="entry name" value="Ferritin_prok"/>
</dbReference>
<dbReference type="GO" id="GO:0006879">
    <property type="term" value="P:intracellular iron ion homeostasis"/>
    <property type="evidence" value="ECO:0007669"/>
    <property type="project" value="UniProtKB-KW"/>
</dbReference>
<dbReference type="InterPro" id="IPR008331">
    <property type="entry name" value="Ferritin_DPS_dom"/>
</dbReference>
<evidence type="ECO:0000259" key="7">
    <source>
        <dbReference type="PROSITE" id="PS50905"/>
    </source>
</evidence>
<keyword evidence="9" id="KW-1185">Reference proteome</keyword>
<dbReference type="EMBL" id="CP023445">
    <property type="protein sequence ID" value="ATE51939.1"/>
    <property type="molecule type" value="Genomic_DNA"/>
</dbReference>
<evidence type="ECO:0000256" key="6">
    <source>
        <dbReference type="RuleBase" id="RU361145"/>
    </source>
</evidence>
<dbReference type="Proteomes" id="UP000218505">
    <property type="component" value="Chromosome"/>
</dbReference>
<dbReference type="SUPFAM" id="SSF47240">
    <property type="entry name" value="Ferritin-like"/>
    <property type="match status" value="1"/>
</dbReference>
<keyword evidence="4 5" id="KW-0408">Iron</keyword>
<dbReference type="PANTHER" id="PTHR11431">
    <property type="entry name" value="FERRITIN"/>
    <property type="match status" value="1"/>
</dbReference>
<dbReference type="GO" id="GO:0008198">
    <property type="term" value="F:ferrous iron binding"/>
    <property type="evidence" value="ECO:0007669"/>
    <property type="project" value="TreeGrafter"/>
</dbReference>
<proteinExistence type="predicted"/>
<dbReference type="GO" id="GO:0005829">
    <property type="term" value="C:cytosol"/>
    <property type="evidence" value="ECO:0007669"/>
    <property type="project" value="TreeGrafter"/>
</dbReference>
<dbReference type="KEGG" id="apre:CNX65_00415"/>
<evidence type="ECO:0000256" key="1">
    <source>
        <dbReference type="ARBA" id="ARBA00022434"/>
    </source>
</evidence>
<dbReference type="Gene3D" id="1.20.1260.10">
    <property type="match status" value="1"/>
</dbReference>
<evidence type="ECO:0000256" key="5">
    <source>
        <dbReference type="PIRSR" id="PIRSR601519-1"/>
    </source>
</evidence>
<evidence type="ECO:0000256" key="2">
    <source>
        <dbReference type="ARBA" id="ARBA00022723"/>
    </source>
</evidence>
<accession>A0A290YYX6</accession>
<keyword evidence="2 5" id="KW-0479">Metal-binding</keyword>
<name>A0A290YYX6_9PSEU</name>
<feature type="domain" description="Ferritin-like diiron" evidence="7">
    <location>
        <begin position="10"/>
        <end position="155"/>
    </location>
</feature>
<evidence type="ECO:0000313" key="9">
    <source>
        <dbReference type="Proteomes" id="UP000218505"/>
    </source>
</evidence>
<feature type="binding site" evidence="5">
    <location>
        <position position="27"/>
    </location>
    <ligand>
        <name>Fe cation</name>
        <dbReference type="ChEBI" id="CHEBI:24875"/>
        <label>1</label>
    </ligand>
</feature>